<organism evidence="7 8">
    <name type="scientific">Haloarcula hispanica (strain ATCC 33960 / DSM 4426 / JCM 8911 / NBRC 102182 / NCIMB 2187 / VKM B-1755)</name>
    <dbReference type="NCBI Taxonomy" id="634497"/>
    <lineage>
        <taxon>Archaea</taxon>
        <taxon>Methanobacteriati</taxon>
        <taxon>Methanobacteriota</taxon>
        <taxon>Stenosarchaea group</taxon>
        <taxon>Halobacteria</taxon>
        <taxon>Halobacteriales</taxon>
        <taxon>Haloarculaceae</taxon>
        <taxon>Haloarcula</taxon>
    </lineage>
</organism>
<dbReference type="KEGG" id="hhi:HAH_1665"/>
<dbReference type="GO" id="GO:0005886">
    <property type="term" value="C:plasma membrane"/>
    <property type="evidence" value="ECO:0007669"/>
    <property type="project" value="UniProtKB-SubCell"/>
</dbReference>
<dbReference type="GeneID" id="23805887"/>
<evidence type="ECO:0000313" key="8">
    <source>
        <dbReference type="Proteomes" id="UP000005629"/>
    </source>
</evidence>
<dbReference type="PANTHER" id="PTHR30250:SF27">
    <property type="entry name" value="POLYSACCHARIDE BIOSYNTHESIS PROTEIN"/>
    <property type="match status" value="1"/>
</dbReference>
<feature type="transmembrane region" description="Helical" evidence="6">
    <location>
        <begin position="224"/>
        <end position="252"/>
    </location>
</feature>
<dbReference type="RefSeq" id="WP_014040483.1">
    <property type="nucleotide sequence ID" value="NC_015948.1"/>
</dbReference>
<protein>
    <submittedName>
        <fullName evidence="7">Polysaccharide biosynthesis protein</fullName>
    </submittedName>
</protein>
<evidence type="ECO:0000313" key="7">
    <source>
        <dbReference type="EMBL" id="AEM57271.1"/>
    </source>
</evidence>
<keyword evidence="5 6" id="KW-0472">Membrane</keyword>
<proteinExistence type="predicted"/>
<feature type="transmembrane region" description="Helical" evidence="6">
    <location>
        <begin position="373"/>
        <end position="391"/>
    </location>
</feature>
<keyword evidence="3 6" id="KW-0812">Transmembrane</keyword>
<dbReference type="AlphaFoldDB" id="G0HSP7"/>
<feature type="transmembrane region" description="Helical" evidence="6">
    <location>
        <begin position="127"/>
        <end position="148"/>
    </location>
</feature>
<evidence type="ECO:0000256" key="6">
    <source>
        <dbReference type="SAM" id="Phobius"/>
    </source>
</evidence>
<feature type="transmembrane region" description="Helical" evidence="6">
    <location>
        <begin position="431"/>
        <end position="448"/>
    </location>
</feature>
<feature type="transmembrane region" description="Helical" evidence="6">
    <location>
        <begin position="12"/>
        <end position="32"/>
    </location>
</feature>
<dbReference type="CDD" id="cd13128">
    <property type="entry name" value="MATE_Wzx_like"/>
    <property type="match status" value="1"/>
</dbReference>
<gene>
    <name evidence="7" type="ordered locus">HAH_1665</name>
</gene>
<feature type="transmembrane region" description="Helical" evidence="6">
    <location>
        <begin position="272"/>
        <end position="290"/>
    </location>
</feature>
<dbReference type="STRING" id="634497.HAH_1665"/>
<evidence type="ECO:0000256" key="5">
    <source>
        <dbReference type="ARBA" id="ARBA00023136"/>
    </source>
</evidence>
<feature type="transmembrane region" description="Helical" evidence="6">
    <location>
        <begin position="454"/>
        <end position="476"/>
    </location>
</feature>
<dbReference type="Pfam" id="PF13440">
    <property type="entry name" value="Polysacc_synt_3"/>
    <property type="match status" value="1"/>
</dbReference>
<name>G0HSP7_HALHT</name>
<accession>G0HSP7</accession>
<feature type="transmembrane region" description="Helical" evidence="6">
    <location>
        <begin position="330"/>
        <end position="352"/>
    </location>
</feature>
<feature type="transmembrane region" description="Helical" evidence="6">
    <location>
        <begin position="302"/>
        <end position="324"/>
    </location>
</feature>
<dbReference type="Proteomes" id="UP000005629">
    <property type="component" value="Chromosome I"/>
</dbReference>
<evidence type="ECO:0000256" key="1">
    <source>
        <dbReference type="ARBA" id="ARBA00004651"/>
    </source>
</evidence>
<evidence type="ECO:0000256" key="4">
    <source>
        <dbReference type="ARBA" id="ARBA00022989"/>
    </source>
</evidence>
<sequence length="508" mass="55396">MSDAGEKIGDLFESSAIIFIGLIIGNALALVAEALIARSLSPGAYGSIALAYTVALLGGRIAIFGIKDGVVRLISAKSAISERAHIIQHGLAIVLLTGCVVGIGFVASRDIVAEIVEDPLVGRYLLFFSPFVIFFSARAVLFGTLRAEERSVSAVISRDILGRILPFIILAIAIFINRPILGAVGYWLGVPVAILLSSLLFLRDRYPLSEIILRNPNRDTFERLLRFSLPLAMGAYLSIFLTHSDILMIGYFLDSNEVGYYRAVQPLQQASILLLMAFSFLFLPAATQFYEQKEIDDLERFYTVSTKWISVGTLPIVLVFGLFADDVVRVLFGAAYSPAAPALTLLVSGHFLRAVVGLNGDIVKAIDRTKIELISVLIGVITNILLNIYLIPRVGIVGAAIGTATGFLAYNITELFAIYRTIEIHPFAVNNFKPLVLTTILALVIRGFTQEIRFGIFGLGALGILFGIVALVSMVLTKSIDKTDLILLKRIEERTGSDLSFIKFIFNE</sequence>
<evidence type="ECO:0000256" key="2">
    <source>
        <dbReference type="ARBA" id="ARBA00022475"/>
    </source>
</evidence>
<dbReference type="HOGENOM" id="CLU_022017_5_1_2"/>
<dbReference type="InterPro" id="IPR050833">
    <property type="entry name" value="Poly_Biosynth_Transport"/>
</dbReference>
<feature type="transmembrane region" description="Helical" evidence="6">
    <location>
        <begin position="44"/>
        <end position="66"/>
    </location>
</feature>
<feature type="transmembrane region" description="Helical" evidence="6">
    <location>
        <begin position="184"/>
        <end position="203"/>
    </location>
</feature>
<dbReference type="PANTHER" id="PTHR30250">
    <property type="entry name" value="PST FAMILY PREDICTED COLANIC ACID TRANSPORTER"/>
    <property type="match status" value="1"/>
</dbReference>
<dbReference type="OrthoDB" id="19148at2157"/>
<feature type="transmembrane region" description="Helical" evidence="6">
    <location>
        <begin position="397"/>
        <end position="419"/>
    </location>
</feature>
<comment type="subcellular location">
    <subcellularLocation>
        <location evidence="1">Cell membrane</location>
        <topology evidence="1">Multi-pass membrane protein</topology>
    </subcellularLocation>
</comment>
<dbReference type="eggNOG" id="arCOG02209">
    <property type="taxonomic scope" value="Archaea"/>
</dbReference>
<evidence type="ECO:0000256" key="3">
    <source>
        <dbReference type="ARBA" id="ARBA00022692"/>
    </source>
</evidence>
<keyword evidence="2" id="KW-1003">Cell membrane</keyword>
<feature type="transmembrane region" description="Helical" evidence="6">
    <location>
        <begin position="86"/>
        <end position="107"/>
    </location>
</feature>
<dbReference type="EMBL" id="CP002921">
    <property type="protein sequence ID" value="AEM57271.1"/>
    <property type="molecule type" value="Genomic_DNA"/>
</dbReference>
<reference evidence="7 8" key="1">
    <citation type="journal article" date="2011" name="J. Bacteriol.">
        <title>Complete genome sequence of Haloarcula hispanica, a model haloarchaeon for studying genetics, metabolism, and virus-host interaction.</title>
        <authorList>
            <person name="Liu H."/>
            <person name="Wu Z."/>
            <person name="Li M."/>
            <person name="Zhang F."/>
            <person name="Zheng H."/>
            <person name="Han J."/>
            <person name="Liu J."/>
            <person name="Zhou J."/>
            <person name="Wang S."/>
            <person name="Xiang H."/>
        </authorList>
    </citation>
    <scope>NUCLEOTIDE SEQUENCE [LARGE SCALE GENOMIC DNA]</scope>
    <source>
        <strain evidence="8">ATCC 33960 / DSM 4426 / JCM 8911 / NBRC 102182 / NCIMB 2187 / VKM B-1755</strain>
    </source>
</reference>
<keyword evidence="4 6" id="KW-1133">Transmembrane helix</keyword>